<protein>
    <submittedName>
        <fullName evidence="6">L-threonine aldolase</fullName>
        <ecNumber evidence="6">4.1.2.48</ecNumber>
        <ecNumber evidence="6">4.1.2.5</ecNumber>
    </submittedName>
</protein>
<evidence type="ECO:0000259" key="5">
    <source>
        <dbReference type="Pfam" id="PF01212"/>
    </source>
</evidence>
<accession>A0A376F497</accession>
<dbReference type="EMBL" id="UFYI01000007">
    <property type="protein sequence ID" value="STD18813.1"/>
    <property type="molecule type" value="Genomic_DNA"/>
</dbReference>
<dbReference type="InterPro" id="IPR015421">
    <property type="entry name" value="PyrdxlP-dep_Trfase_major"/>
</dbReference>
<dbReference type="EC" id="4.1.2.5" evidence="6"/>
<sequence length="83" mass="9115">MIDLRSDTVTRPSRAMLEEMMAAPVGDDVYGDDPTVNELQRYAAELSGKEAALFLPTGTQANLVALPQPLRARGRVYRRPGRA</sequence>
<keyword evidence="6" id="KW-0456">Lyase</keyword>
<dbReference type="PANTHER" id="PTHR48097">
    <property type="entry name" value="L-THREONINE ALDOLASE-RELATED"/>
    <property type="match status" value="1"/>
</dbReference>
<keyword evidence="4" id="KW-0663">Pyridoxal phosphate</keyword>
<feature type="domain" description="Aromatic amino acid beta-eliminating lyase/threonine aldolase" evidence="5">
    <location>
        <begin position="3"/>
        <end position="70"/>
    </location>
</feature>
<comment type="similarity">
    <text evidence="2">Belongs to the threonine aldolase family.</text>
</comment>
<dbReference type="InterPro" id="IPR015424">
    <property type="entry name" value="PyrdxlP-dep_Trfase"/>
</dbReference>
<dbReference type="Pfam" id="PF01212">
    <property type="entry name" value="Beta_elim_lyase"/>
    <property type="match status" value="1"/>
</dbReference>
<dbReference type="Proteomes" id="UP000255163">
    <property type="component" value="Unassembled WGS sequence"/>
</dbReference>
<proteinExistence type="inferred from homology"/>
<dbReference type="SUPFAM" id="SSF53383">
    <property type="entry name" value="PLP-dependent transferases"/>
    <property type="match status" value="1"/>
</dbReference>
<dbReference type="GO" id="GO:0006545">
    <property type="term" value="P:glycine biosynthetic process"/>
    <property type="evidence" value="ECO:0007669"/>
    <property type="project" value="TreeGrafter"/>
</dbReference>
<evidence type="ECO:0000256" key="1">
    <source>
        <dbReference type="ARBA" id="ARBA00001933"/>
    </source>
</evidence>
<dbReference type="GO" id="GO:0008732">
    <property type="term" value="F:L-allo-threonine aldolase activity"/>
    <property type="evidence" value="ECO:0007669"/>
    <property type="project" value="TreeGrafter"/>
</dbReference>
<name>A0A376F497_ENTAS</name>
<evidence type="ECO:0000256" key="4">
    <source>
        <dbReference type="ARBA" id="ARBA00022898"/>
    </source>
</evidence>
<dbReference type="GO" id="GO:0006567">
    <property type="term" value="P:L-threonine catabolic process"/>
    <property type="evidence" value="ECO:0007669"/>
    <property type="project" value="TreeGrafter"/>
</dbReference>
<evidence type="ECO:0000256" key="2">
    <source>
        <dbReference type="ARBA" id="ARBA00006966"/>
    </source>
</evidence>
<comment type="cofactor">
    <cofactor evidence="1">
        <name>pyridoxal 5'-phosphate</name>
        <dbReference type="ChEBI" id="CHEBI:597326"/>
    </cofactor>
</comment>
<dbReference type="InterPro" id="IPR001597">
    <property type="entry name" value="ArAA_b-elim_lyase/Thr_aldolase"/>
</dbReference>
<comment type="subunit">
    <text evidence="3">Homotetramer.</text>
</comment>
<organism evidence="6 7">
    <name type="scientific">Enterobacter asburiae</name>
    <dbReference type="NCBI Taxonomy" id="61645"/>
    <lineage>
        <taxon>Bacteria</taxon>
        <taxon>Pseudomonadati</taxon>
        <taxon>Pseudomonadota</taxon>
        <taxon>Gammaproteobacteria</taxon>
        <taxon>Enterobacterales</taxon>
        <taxon>Enterobacteriaceae</taxon>
        <taxon>Enterobacter</taxon>
        <taxon>Enterobacter cloacae complex</taxon>
    </lineage>
</organism>
<dbReference type="Gene3D" id="3.40.640.10">
    <property type="entry name" value="Type I PLP-dependent aspartate aminotransferase-like (Major domain)"/>
    <property type="match status" value="1"/>
</dbReference>
<reference evidence="6 7" key="1">
    <citation type="submission" date="2018-06" db="EMBL/GenBank/DDBJ databases">
        <authorList>
            <consortium name="Pathogen Informatics"/>
            <person name="Doyle S."/>
        </authorList>
    </citation>
    <scope>NUCLEOTIDE SEQUENCE [LARGE SCALE GENOMIC DNA]</scope>
    <source>
        <strain evidence="6 7">NCTC12123</strain>
    </source>
</reference>
<dbReference type="EC" id="4.1.2.48" evidence="6"/>
<dbReference type="GO" id="GO:0005829">
    <property type="term" value="C:cytosol"/>
    <property type="evidence" value="ECO:0007669"/>
    <property type="project" value="TreeGrafter"/>
</dbReference>
<gene>
    <name evidence="6" type="primary">ltaE_3</name>
    <name evidence="6" type="ORF">NCTC12123_00956</name>
</gene>
<dbReference type="PANTHER" id="PTHR48097:SF9">
    <property type="entry name" value="L-THREONINE ALDOLASE"/>
    <property type="match status" value="1"/>
</dbReference>
<evidence type="ECO:0000256" key="3">
    <source>
        <dbReference type="ARBA" id="ARBA00011881"/>
    </source>
</evidence>
<evidence type="ECO:0000313" key="7">
    <source>
        <dbReference type="Proteomes" id="UP000255163"/>
    </source>
</evidence>
<evidence type="ECO:0000313" key="6">
    <source>
        <dbReference type="EMBL" id="STD18813.1"/>
    </source>
</evidence>
<dbReference type="AlphaFoldDB" id="A0A376F497"/>